<comment type="similarity">
    <text evidence="1">Belongs to the MreC family.</text>
</comment>
<organism evidence="7 8">
    <name type="scientific">Chlamydia avium</name>
    <dbReference type="NCBI Taxonomy" id="1457141"/>
    <lineage>
        <taxon>Bacteria</taxon>
        <taxon>Pseudomonadati</taxon>
        <taxon>Chlamydiota</taxon>
        <taxon>Chlamydiia</taxon>
        <taxon>Chlamydiales</taxon>
        <taxon>Chlamydiaceae</taxon>
        <taxon>Chlamydia/Chlamydophila group</taxon>
        <taxon>Chlamydia</taxon>
    </lineage>
</organism>
<proteinExistence type="inferred from homology"/>
<feature type="transmembrane region" description="Helical" evidence="5">
    <location>
        <begin position="28"/>
        <end position="44"/>
    </location>
</feature>
<accession>A0ABN0MTW9</accession>
<keyword evidence="8" id="KW-1185">Reference proteome</keyword>
<dbReference type="Gene3D" id="2.40.10.350">
    <property type="entry name" value="Rod shape-determining protein MreC, domain 2"/>
    <property type="match status" value="1"/>
</dbReference>
<evidence type="ECO:0000313" key="8">
    <source>
        <dbReference type="Proteomes" id="UP000014821"/>
    </source>
</evidence>
<sequence length="352" mass="39936">MCAQIDKQHSGIKTVHSFVHYRSRKKQLYVYAFIAAIIAFYWSLPRNLYENIQKHVVELYSALYSKKVDSPLDALPKDIENMSLRERVHILEECLHANKLSHSTPHMFPEILSPYFRNLILSRVIYRDPSYWGSSIWVNSGKSQKIQKNSPVLSGNVLVGLVDYVGEQQSRIRLITDVGMQPSVVAIRGGIQLVVIKDLVENLKQHIENLSDIYLLEKDKYEKIDQLNDLLSSLNCHEDNVFLLRGTLSGNGGPLWKEETSVLHGEGFCMVKGQYLRKGDILVTTGLDGIFPPGLLVAEVTHVNQPREGACSYEIKARSLARDIAHLSSVLILPPMEFNPNDRPDIFGLLWD</sequence>
<evidence type="ECO:0000256" key="5">
    <source>
        <dbReference type="SAM" id="Phobius"/>
    </source>
</evidence>
<name>A0ABN0MTW9_9CHLA</name>
<dbReference type="NCBIfam" id="NF011450">
    <property type="entry name" value="PRK14872.1"/>
    <property type="match status" value="1"/>
</dbReference>
<gene>
    <name evidence="7" type="ORF">CP10881SC42_0229</name>
</gene>
<evidence type="ECO:0000313" key="7">
    <source>
        <dbReference type="EMBL" id="EPP38942.1"/>
    </source>
</evidence>
<evidence type="ECO:0000256" key="3">
    <source>
        <dbReference type="ARBA" id="ARBA00022960"/>
    </source>
</evidence>
<evidence type="ECO:0000256" key="4">
    <source>
        <dbReference type="ARBA" id="ARBA00032089"/>
    </source>
</evidence>
<dbReference type="Pfam" id="PF04085">
    <property type="entry name" value="MreC"/>
    <property type="match status" value="2"/>
</dbReference>
<feature type="domain" description="Rod shape-determining protein MreC beta-barrel core" evidence="6">
    <location>
        <begin position="124"/>
        <end position="195"/>
    </location>
</feature>
<keyword evidence="5" id="KW-0472">Membrane</keyword>
<evidence type="ECO:0000259" key="6">
    <source>
        <dbReference type="Pfam" id="PF04085"/>
    </source>
</evidence>
<dbReference type="RefSeq" id="WP_020355709.1">
    <property type="nucleotide sequence ID" value="NZ_KE360587.1"/>
</dbReference>
<dbReference type="InterPro" id="IPR042177">
    <property type="entry name" value="Cell/Rod_1"/>
</dbReference>
<comment type="caution">
    <text evidence="7">The sequence shown here is derived from an EMBL/GenBank/DDBJ whole genome shotgun (WGS) entry which is preliminary data.</text>
</comment>
<dbReference type="InterPro" id="IPR042175">
    <property type="entry name" value="Cell/Rod_MreC_2"/>
</dbReference>
<keyword evidence="5" id="KW-1133">Transmembrane helix</keyword>
<dbReference type="PANTHER" id="PTHR34138:SF1">
    <property type="entry name" value="CELL SHAPE-DETERMINING PROTEIN MREC"/>
    <property type="match status" value="1"/>
</dbReference>
<dbReference type="Proteomes" id="UP000014821">
    <property type="component" value="Unassembled WGS sequence"/>
</dbReference>
<dbReference type="EMBL" id="ATND01000001">
    <property type="protein sequence ID" value="EPP38942.1"/>
    <property type="molecule type" value="Genomic_DNA"/>
</dbReference>
<dbReference type="InterPro" id="IPR055342">
    <property type="entry name" value="MreC_beta-barrel_core"/>
</dbReference>
<reference evidence="7" key="1">
    <citation type="submission" date="2013-04" db="EMBL/GenBank/DDBJ databases">
        <title>Genome sequence of Chlamydia psittaci 10_881_SC42.</title>
        <authorList>
            <person name="Huot-Creasy H."/>
            <person name="McCracken C.L."/>
            <person name="Humphries M."/>
            <person name="Sachse K."/>
            <person name="Laroucau K."/>
            <person name="Bavoil P."/>
            <person name="Myers G.S."/>
        </authorList>
    </citation>
    <scope>NUCLEOTIDE SEQUENCE [LARGE SCALE GENOMIC DNA]</scope>
    <source>
        <strain evidence="7">10_881_SC42</strain>
    </source>
</reference>
<dbReference type="Gene3D" id="2.40.10.340">
    <property type="entry name" value="Rod shape-determining protein MreC, domain 1"/>
    <property type="match status" value="1"/>
</dbReference>
<keyword evidence="3" id="KW-0133">Cell shape</keyword>
<evidence type="ECO:0000256" key="2">
    <source>
        <dbReference type="ARBA" id="ARBA00013855"/>
    </source>
</evidence>
<dbReference type="InterPro" id="IPR007221">
    <property type="entry name" value="MreC"/>
</dbReference>
<feature type="domain" description="Rod shape-determining protein MreC beta-barrel core" evidence="6">
    <location>
        <begin position="274"/>
        <end position="333"/>
    </location>
</feature>
<evidence type="ECO:0000256" key="1">
    <source>
        <dbReference type="ARBA" id="ARBA00009369"/>
    </source>
</evidence>
<dbReference type="PANTHER" id="PTHR34138">
    <property type="entry name" value="CELL SHAPE-DETERMINING PROTEIN MREC"/>
    <property type="match status" value="1"/>
</dbReference>
<protein>
    <recommendedName>
        <fullName evidence="2">Cell shape-determining protein MreC</fullName>
    </recommendedName>
    <alternativeName>
        <fullName evidence="4">Cell shape protein MreC</fullName>
    </alternativeName>
</protein>
<keyword evidence="5" id="KW-0812">Transmembrane</keyword>